<sequence length="192" mass="21045">MVTETARREIRAAILARNERNAANNARRVARLAREAEERAALVATTGESSTSGRGDVVMKDQSAAESSTSAVTNTASPQERATPVTPEPQDVGTTFIPGAIQALDVHGLCANEFLTAFLTPTACGCTAQFLDDRNPEKCRLRHDLSALTPSEVRIIKSRYDEDAIERAKRRQSQFRENAARMANERAFERAL</sequence>
<keyword evidence="3" id="KW-1185">Reference proteome</keyword>
<protein>
    <submittedName>
        <fullName evidence="2">Uncharacterized protein</fullName>
    </submittedName>
</protein>
<organism evidence="2 3">
    <name type="scientific">Lophium mytilinum</name>
    <dbReference type="NCBI Taxonomy" id="390894"/>
    <lineage>
        <taxon>Eukaryota</taxon>
        <taxon>Fungi</taxon>
        <taxon>Dikarya</taxon>
        <taxon>Ascomycota</taxon>
        <taxon>Pezizomycotina</taxon>
        <taxon>Dothideomycetes</taxon>
        <taxon>Pleosporomycetidae</taxon>
        <taxon>Mytilinidiales</taxon>
        <taxon>Mytilinidiaceae</taxon>
        <taxon>Lophium</taxon>
    </lineage>
</organism>
<evidence type="ECO:0000313" key="2">
    <source>
        <dbReference type="EMBL" id="KAF2492579.1"/>
    </source>
</evidence>
<accession>A0A6A6QKE3</accession>
<reference evidence="2" key="1">
    <citation type="journal article" date="2020" name="Stud. Mycol.">
        <title>101 Dothideomycetes genomes: a test case for predicting lifestyles and emergence of pathogens.</title>
        <authorList>
            <person name="Haridas S."/>
            <person name="Albert R."/>
            <person name="Binder M."/>
            <person name="Bloem J."/>
            <person name="Labutti K."/>
            <person name="Salamov A."/>
            <person name="Andreopoulos B."/>
            <person name="Baker S."/>
            <person name="Barry K."/>
            <person name="Bills G."/>
            <person name="Bluhm B."/>
            <person name="Cannon C."/>
            <person name="Castanera R."/>
            <person name="Culley D."/>
            <person name="Daum C."/>
            <person name="Ezra D."/>
            <person name="Gonzalez J."/>
            <person name="Henrissat B."/>
            <person name="Kuo A."/>
            <person name="Liang C."/>
            <person name="Lipzen A."/>
            <person name="Lutzoni F."/>
            <person name="Magnuson J."/>
            <person name="Mondo S."/>
            <person name="Nolan M."/>
            <person name="Ohm R."/>
            <person name="Pangilinan J."/>
            <person name="Park H.-J."/>
            <person name="Ramirez L."/>
            <person name="Alfaro M."/>
            <person name="Sun H."/>
            <person name="Tritt A."/>
            <person name="Yoshinaga Y."/>
            <person name="Zwiers L.-H."/>
            <person name="Turgeon B."/>
            <person name="Goodwin S."/>
            <person name="Spatafora J."/>
            <person name="Crous P."/>
            <person name="Grigoriev I."/>
        </authorList>
    </citation>
    <scope>NUCLEOTIDE SEQUENCE</scope>
    <source>
        <strain evidence="2">CBS 269.34</strain>
    </source>
</reference>
<feature type="compositionally biased region" description="Polar residues" evidence="1">
    <location>
        <begin position="64"/>
        <end position="80"/>
    </location>
</feature>
<dbReference type="AlphaFoldDB" id="A0A6A6QKE3"/>
<name>A0A6A6QKE3_9PEZI</name>
<dbReference type="Proteomes" id="UP000799750">
    <property type="component" value="Unassembled WGS sequence"/>
</dbReference>
<feature type="region of interest" description="Disordered" evidence="1">
    <location>
        <begin position="43"/>
        <end position="91"/>
    </location>
</feature>
<gene>
    <name evidence="2" type="ORF">BU16DRAFT_528933</name>
</gene>
<dbReference type="EMBL" id="MU004193">
    <property type="protein sequence ID" value="KAF2492579.1"/>
    <property type="molecule type" value="Genomic_DNA"/>
</dbReference>
<proteinExistence type="predicted"/>
<evidence type="ECO:0000256" key="1">
    <source>
        <dbReference type="SAM" id="MobiDB-lite"/>
    </source>
</evidence>
<evidence type="ECO:0000313" key="3">
    <source>
        <dbReference type="Proteomes" id="UP000799750"/>
    </source>
</evidence>